<name>A0A0V0H0M3_SOLCH</name>
<reference evidence="1" key="1">
    <citation type="submission" date="2015-12" db="EMBL/GenBank/DDBJ databases">
        <title>Gene expression during late stages of embryo sac development: a critical building block for successful pollen-pistil interactions.</title>
        <authorList>
            <person name="Liu Y."/>
            <person name="Joly V."/>
            <person name="Sabar M."/>
            <person name="Matton D.P."/>
        </authorList>
    </citation>
    <scope>NUCLEOTIDE SEQUENCE</scope>
</reference>
<organism evidence="1">
    <name type="scientific">Solanum chacoense</name>
    <name type="common">Chaco potato</name>
    <dbReference type="NCBI Taxonomy" id="4108"/>
    <lineage>
        <taxon>Eukaryota</taxon>
        <taxon>Viridiplantae</taxon>
        <taxon>Streptophyta</taxon>
        <taxon>Embryophyta</taxon>
        <taxon>Tracheophyta</taxon>
        <taxon>Spermatophyta</taxon>
        <taxon>Magnoliopsida</taxon>
        <taxon>eudicotyledons</taxon>
        <taxon>Gunneridae</taxon>
        <taxon>Pentapetalae</taxon>
        <taxon>asterids</taxon>
        <taxon>lamiids</taxon>
        <taxon>Solanales</taxon>
        <taxon>Solanaceae</taxon>
        <taxon>Solanoideae</taxon>
        <taxon>Solaneae</taxon>
        <taxon>Solanum</taxon>
    </lineage>
</organism>
<dbReference type="AlphaFoldDB" id="A0A0V0H0M3"/>
<dbReference type="EMBL" id="GEDG01027292">
    <property type="protein sequence ID" value="JAP13941.1"/>
    <property type="molecule type" value="Transcribed_RNA"/>
</dbReference>
<evidence type="ECO:0000313" key="1">
    <source>
        <dbReference type="EMBL" id="JAP13941.1"/>
    </source>
</evidence>
<sequence length="120" mass="13926">MLNDVINQRVKTWYVTMKEGLLKAHRGNPLQQLHYKKDANFPLLHSAWPPCYQDQETTEPSRFSLKLTFCSVSPKNHPQLKMGEEFKMHIGSDEYSNQISNPTQPDVTYNTSREEKCLGL</sequence>
<accession>A0A0V0H0M3</accession>
<proteinExistence type="predicted"/>
<protein>
    <submittedName>
        <fullName evidence="1">Putative ovule protein</fullName>
    </submittedName>
</protein>